<sequence length="302" mass="34741">MNNTKQYLDQQEAIQLQNRIVSFIRDFKIGTLLHKNGIRKLRGVSPLTLFSVIFSLPFEGVNFSRGIARNSNLGFSKDAAYDFLKNPRYNWRKFMLGLAAIVVRFIDVLTSEEREKVLIFDDSTYDRSRSKAVELLSWILFSALPVTKRNGCRGSPRKWINDAVVIKDGLKPWQNPQVISKQWSSVRSVAGIEADYILMDSWFCFPVILATLGQHLPVICMAKDMKTVLYQHKGQRVRLSKLYSLLRKRPGKAKILTSAVVETKPPKFWINLQRNYDLWKAENNSNAWESVKPFSSQLLHAS</sequence>
<dbReference type="InterPro" id="IPR010982">
    <property type="entry name" value="Lambda_DNA-bd_dom_sf"/>
</dbReference>
<evidence type="ECO:0000313" key="1">
    <source>
        <dbReference type="EMBL" id="MBN4068138.1"/>
    </source>
</evidence>
<protein>
    <recommendedName>
        <fullName evidence="3">Transposase IS701-like DDE domain-containing protein</fullName>
    </recommendedName>
</protein>
<dbReference type="InterPro" id="IPR012337">
    <property type="entry name" value="RNaseH-like_sf"/>
</dbReference>
<proteinExistence type="predicted"/>
<dbReference type="Gene3D" id="1.10.260.40">
    <property type="entry name" value="lambda repressor-like DNA-binding domains"/>
    <property type="match status" value="1"/>
</dbReference>
<accession>A0ABS3ATR1</accession>
<name>A0ABS3ATR1_9BACT</name>
<evidence type="ECO:0000313" key="2">
    <source>
        <dbReference type="Proteomes" id="UP000717534"/>
    </source>
</evidence>
<evidence type="ECO:0008006" key="3">
    <source>
        <dbReference type="Google" id="ProtNLM"/>
    </source>
</evidence>
<dbReference type="SUPFAM" id="SSF53098">
    <property type="entry name" value="Ribonuclease H-like"/>
    <property type="match status" value="1"/>
</dbReference>
<gene>
    <name evidence="1" type="ORF">JYU06_01240</name>
</gene>
<dbReference type="EMBL" id="JAFITO010000005">
    <property type="protein sequence ID" value="MBN4068138.1"/>
    <property type="molecule type" value="Genomic_DNA"/>
</dbReference>
<comment type="caution">
    <text evidence="1">The sequence shown here is derived from an EMBL/GenBank/DDBJ whole genome shotgun (WGS) entry which is preliminary data.</text>
</comment>
<keyword evidence="2" id="KW-1185">Reference proteome</keyword>
<dbReference type="Proteomes" id="UP000717534">
    <property type="component" value="Unassembled WGS sequence"/>
</dbReference>
<reference evidence="1 2" key="1">
    <citation type="submission" date="2021-02" db="EMBL/GenBank/DDBJ databases">
        <title>Activity-based single-cell genomes from oceanic crustal fluid captures similar information to metagenomic and metatranscriptomic surveys with orders of magnitude less sampling.</title>
        <authorList>
            <person name="D'Angelo T.S."/>
            <person name="Orcutt B.N."/>
        </authorList>
    </citation>
    <scope>NUCLEOTIDE SEQUENCE [LARGE SCALE GENOMIC DNA]</scope>
    <source>
        <strain evidence="1">AH-315-G02</strain>
    </source>
</reference>
<organism evidence="1 2">
    <name type="scientific">Desulfotalea psychrophila</name>
    <dbReference type="NCBI Taxonomy" id="84980"/>
    <lineage>
        <taxon>Bacteria</taxon>
        <taxon>Pseudomonadati</taxon>
        <taxon>Thermodesulfobacteriota</taxon>
        <taxon>Desulfobulbia</taxon>
        <taxon>Desulfobulbales</taxon>
        <taxon>Desulfocapsaceae</taxon>
        <taxon>Desulfotalea</taxon>
    </lineage>
</organism>